<dbReference type="EMBL" id="JANBOI010003675">
    <property type="protein sequence ID" value="KAJ1718199.1"/>
    <property type="molecule type" value="Genomic_DNA"/>
</dbReference>
<name>A0A9W7XPG4_9FUNG</name>
<keyword evidence="2" id="KW-1185">Reference proteome</keyword>
<proteinExistence type="predicted"/>
<reference evidence="1" key="1">
    <citation type="submission" date="2022-07" db="EMBL/GenBank/DDBJ databases">
        <title>Phylogenomic reconstructions and comparative analyses of Kickxellomycotina fungi.</title>
        <authorList>
            <person name="Reynolds N.K."/>
            <person name="Stajich J.E."/>
            <person name="Barry K."/>
            <person name="Grigoriev I.V."/>
            <person name="Crous P."/>
            <person name="Smith M.E."/>
        </authorList>
    </citation>
    <scope>NUCLEOTIDE SEQUENCE</scope>
    <source>
        <strain evidence="1">BCRC 34381</strain>
    </source>
</reference>
<accession>A0A9W7XPG4</accession>
<dbReference type="AlphaFoldDB" id="A0A9W7XPG4"/>
<protein>
    <submittedName>
        <fullName evidence="1">Uncharacterized protein</fullName>
    </submittedName>
</protein>
<gene>
    <name evidence="1" type="ORF">LPJ61_006760</name>
</gene>
<sequence>MLDVVDQSVGQLATATSSGAGRPSETRDCILRAIVILGWLYSQLDKYMDMLRDEQRENQEFVDWALFVIDDLHWQNEGSRRLGNDAHNDDADDGARPVRPEFDYALLLGFIRQAFRRPQGEGTDAPKVMPSILDGSQGDGGSAGTLAGEYFDLLVERAHLGALRKTASQMVPATEGSSSGAAFQYVFHSRELLEAAVARCQAAGHASDIGATAAAPSYKHALGRVRSLVSRAFKWPAHILGSGLKWRAEPIATAPLLLEADGDAPGLLSDMHYVTGSANDSGVQGAMFVASTSQAGRFMMITSTVAADKGNTSIARVELVVD</sequence>
<comment type="caution">
    <text evidence="1">The sequence shown here is derived from an EMBL/GenBank/DDBJ whole genome shotgun (WGS) entry which is preliminary data.</text>
</comment>
<evidence type="ECO:0000313" key="1">
    <source>
        <dbReference type="EMBL" id="KAJ1718199.1"/>
    </source>
</evidence>
<dbReference type="Proteomes" id="UP001143981">
    <property type="component" value="Unassembled WGS sequence"/>
</dbReference>
<feature type="non-terminal residue" evidence="1">
    <location>
        <position position="322"/>
    </location>
</feature>
<organism evidence="1 2">
    <name type="scientific">Coemansia biformis</name>
    <dbReference type="NCBI Taxonomy" id="1286918"/>
    <lineage>
        <taxon>Eukaryota</taxon>
        <taxon>Fungi</taxon>
        <taxon>Fungi incertae sedis</taxon>
        <taxon>Zoopagomycota</taxon>
        <taxon>Kickxellomycotina</taxon>
        <taxon>Kickxellomycetes</taxon>
        <taxon>Kickxellales</taxon>
        <taxon>Kickxellaceae</taxon>
        <taxon>Coemansia</taxon>
    </lineage>
</organism>
<dbReference type="OrthoDB" id="2110451at2759"/>
<evidence type="ECO:0000313" key="2">
    <source>
        <dbReference type="Proteomes" id="UP001143981"/>
    </source>
</evidence>